<gene>
    <name evidence="1" type="ORF">H5410_055044</name>
</gene>
<name>A0A9J5WJ73_SOLCO</name>
<evidence type="ECO:0000313" key="1">
    <source>
        <dbReference type="EMBL" id="KAG5574910.1"/>
    </source>
</evidence>
<proteinExistence type="predicted"/>
<dbReference type="AlphaFoldDB" id="A0A9J5WJ73"/>
<protein>
    <submittedName>
        <fullName evidence="1">Uncharacterized protein</fullName>
    </submittedName>
</protein>
<dbReference type="Gene3D" id="3.40.50.2000">
    <property type="entry name" value="Glycogen Phosphorylase B"/>
    <property type="match status" value="1"/>
</dbReference>
<dbReference type="EMBL" id="JACXVP010000011">
    <property type="protein sequence ID" value="KAG5574910.1"/>
    <property type="molecule type" value="Genomic_DNA"/>
</dbReference>
<comment type="caution">
    <text evidence="1">The sequence shown here is derived from an EMBL/GenBank/DDBJ whole genome shotgun (WGS) entry which is preliminary data.</text>
</comment>
<dbReference type="Proteomes" id="UP000824120">
    <property type="component" value="Chromosome 11"/>
</dbReference>
<organism evidence="1 2">
    <name type="scientific">Solanum commersonii</name>
    <name type="common">Commerson's wild potato</name>
    <name type="synonym">Commerson's nightshade</name>
    <dbReference type="NCBI Taxonomy" id="4109"/>
    <lineage>
        <taxon>Eukaryota</taxon>
        <taxon>Viridiplantae</taxon>
        <taxon>Streptophyta</taxon>
        <taxon>Embryophyta</taxon>
        <taxon>Tracheophyta</taxon>
        <taxon>Spermatophyta</taxon>
        <taxon>Magnoliopsida</taxon>
        <taxon>eudicotyledons</taxon>
        <taxon>Gunneridae</taxon>
        <taxon>Pentapetalae</taxon>
        <taxon>asterids</taxon>
        <taxon>lamiids</taxon>
        <taxon>Solanales</taxon>
        <taxon>Solanaceae</taxon>
        <taxon>Solanoideae</taxon>
        <taxon>Solaneae</taxon>
        <taxon>Solanum</taxon>
    </lineage>
</organism>
<evidence type="ECO:0000313" key="2">
    <source>
        <dbReference type="Proteomes" id="UP000824120"/>
    </source>
</evidence>
<keyword evidence="2" id="KW-1185">Reference proteome</keyword>
<reference evidence="1 2" key="1">
    <citation type="submission" date="2020-09" db="EMBL/GenBank/DDBJ databases">
        <title>De no assembly of potato wild relative species, Solanum commersonii.</title>
        <authorList>
            <person name="Cho K."/>
        </authorList>
    </citation>
    <scope>NUCLEOTIDE SEQUENCE [LARGE SCALE GENOMIC DNA]</scope>
    <source>
        <strain evidence="1">LZ3.2</strain>
        <tissue evidence="1">Leaf</tissue>
    </source>
</reference>
<dbReference type="SUPFAM" id="SSF53756">
    <property type="entry name" value="UDP-Glycosyltransferase/glycogen phosphorylase"/>
    <property type="match status" value="1"/>
</dbReference>
<sequence length="114" mass="12546">MTCHSSIDLIDCWPSHAVLPLCTNLETNDHLDCFGFKNGIPRKANTFGKLKYTLHFNLQLEPIIEESSASRHPTANLPLKFTLGAAAITICADWAPQGGILEHSSIREFVSHCG</sequence>
<accession>A0A9J5WJ73</accession>